<dbReference type="EMBL" id="CP102780">
    <property type="protein sequence ID" value="UVA81858.1"/>
    <property type="molecule type" value="Genomic_DNA"/>
</dbReference>
<dbReference type="RefSeq" id="WP_257959980.1">
    <property type="nucleotide sequence ID" value="NZ_CP102780.1"/>
</dbReference>
<organism evidence="2 3">
    <name type="scientific">Pandoraea commovens</name>
    <dbReference type="NCBI Taxonomy" id="2508289"/>
    <lineage>
        <taxon>Bacteria</taxon>
        <taxon>Pseudomonadati</taxon>
        <taxon>Pseudomonadota</taxon>
        <taxon>Betaproteobacteria</taxon>
        <taxon>Burkholderiales</taxon>
        <taxon>Burkholderiaceae</taxon>
        <taxon>Pandoraea</taxon>
    </lineage>
</organism>
<evidence type="ECO:0000313" key="3">
    <source>
        <dbReference type="Proteomes" id="UP001058980"/>
    </source>
</evidence>
<gene>
    <name evidence="2" type="ORF">NTU39_13070</name>
</gene>
<feature type="compositionally biased region" description="Low complexity" evidence="1">
    <location>
        <begin position="10"/>
        <end position="25"/>
    </location>
</feature>
<keyword evidence="3" id="KW-1185">Reference proteome</keyword>
<feature type="region of interest" description="Disordered" evidence="1">
    <location>
        <begin position="1"/>
        <end position="29"/>
    </location>
</feature>
<sequence length="347" mass="36950">MTPDANNMLPSRLSPTSSPRSASATRARRHRTPLAFAATLVALAAVTPNANATEGALGRPVSGTGVQPNAGVVSPEPIWAVNFAEIYFDGNIGGSRQAPIAGTTSLGLNGELSFTLATLMKTWKTDTGAWNFASSFTLPYLWTKATATLSGGRGNSVGTSQTASNLFDITFTPIIAGYHFSQTDHMSFSVAIWAPTGRYDPNALANPSLNNWTFIPQVAYTKFVPSYGLEFDVIAGVQFYTRNTATDYQNAPLFTLDVMGLKKFSNGLGIGLVLGTTQQLGGDSGPTADQLNGFRGHDFALGPIVTYDTKIDGKHPLSFSARWVPTITATNRLKSTKTFMATATLIF</sequence>
<dbReference type="Proteomes" id="UP001058980">
    <property type="component" value="Chromosome"/>
</dbReference>
<evidence type="ECO:0000256" key="1">
    <source>
        <dbReference type="SAM" id="MobiDB-lite"/>
    </source>
</evidence>
<dbReference type="InterPro" id="IPR025737">
    <property type="entry name" value="FApF"/>
</dbReference>
<protein>
    <submittedName>
        <fullName evidence="2">Transporter</fullName>
    </submittedName>
</protein>
<evidence type="ECO:0000313" key="2">
    <source>
        <dbReference type="EMBL" id="UVA81858.1"/>
    </source>
</evidence>
<dbReference type="Pfam" id="PF13557">
    <property type="entry name" value="Phenol_MetA_deg"/>
    <property type="match status" value="1"/>
</dbReference>
<accession>A0ABY5QND8</accession>
<name>A0ABY5QND8_9BURK</name>
<reference evidence="2" key="1">
    <citation type="submission" date="2022-08" db="EMBL/GenBank/DDBJ databases">
        <title>Multi-unit outbreak of Pandoraea commovens among non-cystic fibrosis intensive care patients from 2019 to 2021 in Berlin, Germany.</title>
        <authorList>
            <person name="Menzel P."/>
        </authorList>
    </citation>
    <scope>NUCLEOTIDE SEQUENCE</scope>
    <source>
        <strain evidence="2">LB-19-202-79</strain>
    </source>
</reference>
<proteinExistence type="predicted"/>